<reference evidence="2 3" key="1">
    <citation type="submission" date="2008-02" db="EMBL/GenBank/DDBJ databases">
        <title>A 6x draft sequence assembly of the Pongo pygmaeus abelii genome.</title>
        <authorList>
            <person name="Wilson R.K."/>
            <person name="Mardis E."/>
        </authorList>
    </citation>
    <scope>NUCLEOTIDE SEQUENCE [LARGE SCALE GENOMIC DNA]</scope>
</reference>
<protein>
    <submittedName>
        <fullName evidence="2">Uncharacterized protein</fullName>
    </submittedName>
</protein>
<reference evidence="2" key="2">
    <citation type="submission" date="2025-08" db="UniProtKB">
        <authorList>
            <consortium name="Ensembl"/>
        </authorList>
    </citation>
    <scope>IDENTIFICATION</scope>
</reference>
<keyword evidence="3" id="KW-1185">Reference proteome</keyword>
<evidence type="ECO:0000256" key="1">
    <source>
        <dbReference type="SAM" id="MobiDB-lite"/>
    </source>
</evidence>
<sequence length="169" mass="17889">MPPVQFGGELAAALPSGTSFAEEGLTDSTGVLLMLIPCIFGSSSLLLRPFPCSDSAPLSHLKKPVRNASFWSSGCCHCTCLRPSVTSPGLQPAWPSSCHPAAQQLRTFWPRPSQPTPTQGQMQKPLLVQPTQSGGKGERKSSGFPCFPAQGIANSFDTATHADWPPMPA</sequence>
<accession>A0A8I5TYC7</accession>
<reference evidence="2" key="3">
    <citation type="submission" date="2025-09" db="UniProtKB">
        <authorList>
            <consortium name="Ensembl"/>
        </authorList>
    </citation>
    <scope>IDENTIFICATION</scope>
</reference>
<proteinExistence type="predicted"/>
<organism evidence="2 3">
    <name type="scientific">Pongo abelii</name>
    <name type="common">Sumatran orangutan</name>
    <name type="synonym">Pongo pygmaeus abelii</name>
    <dbReference type="NCBI Taxonomy" id="9601"/>
    <lineage>
        <taxon>Eukaryota</taxon>
        <taxon>Metazoa</taxon>
        <taxon>Chordata</taxon>
        <taxon>Craniata</taxon>
        <taxon>Vertebrata</taxon>
        <taxon>Euteleostomi</taxon>
        <taxon>Mammalia</taxon>
        <taxon>Eutheria</taxon>
        <taxon>Euarchontoglires</taxon>
        <taxon>Primates</taxon>
        <taxon>Haplorrhini</taxon>
        <taxon>Catarrhini</taxon>
        <taxon>Hominidae</taxon>
        <taxon>Pongo</taxon>
    </lineage>
</organism>
<evidence type="ECO:0000313" key="3">
    <source>
        <dbReference type="Proteomes" id="UP000001595"/>
    </source>
</evidence>
<evidence type="ECO:0000313" key="2">
    <source>
        <dbReference type="Ensembl" id="ENSPPYP00000032793.1"/>
    </source>
</evidence>
<dbReference type="Ensembl" id="ENSPPYT00000036063.1">
    <property type="protein sequence ID" value="ENSPPYP00000032793.1"/>
    <property type="gene ID" value="ENSPPYG00000037274.1"/>
</dbReference>
<dbReference type="Proteomes" id="UP000001595">
    <property type="component" value="Chromosome 1"/>
</dbReference>
<dbReference type="AlphaFoldDB" id="A0A8I5TYC7"/>
<name>A0A8I5TYC7_PONAB</name>
<feature type="region of interest" description="Disordered" evidence="1">
    <location>
        <begin position="111"/>
        <end position="144"/>
    </location>
</feature>